<sequence length="83" mass="9047">MSIPGFYIADAYVLRKIHKEKMKLGRAEDRAKIEGSESSEKKNSSGPNISSKVKKTHLSAESKNAGVTDYAAACKESEGRNCI</sequence>
<dbReference type="EMBL" id="CM051407">
    <property type="protein sequence ID" value="KAJ4701273.1"/>
    <property type="molecule type" value="Genomic_DNA"/>
</dbReference>
<evidence type="ECO:0000313" key="1">
    <source>
        <dbReference type="EMBL" id="KAJ4701273.1"/>
    </source>
</evidence>
<protein>
    <submittedName>
        <fullName evidence="1">Uncharacterized protein</fullName>
    </submittedName>
</protein>
<gene>
    <name evidence="1" type="ORF">OWV82_024539</name>
</gene>
<reference evidence="1 2" key="1">
    <citation type="journal article" date="2023" name="Science">
        <title>Complex scaffold remodeling in plant triterpene biosynthesis.</title>
        <authorList>
            <person name="De La Pena R."/>
            <person name="Hodgson H."/>
            <person name="Liu J.C."/>
            <person name="Stephenson M.J."/>
            <person name="Martin A.C."/>
            <person name="Owen C."/>
            <person name="Harkess A."/>
            <person name="Leebens-Mack J."/>
            <person name="Jimenez L.E."/>
            <person name="Osbourn A."/>
            <person name="Sattely E.S."/>
        </authorList>
    </citation>
    <scope>NUCLEOTIDE SEQUENCE [LARGE SCALE GENOMIC DNA]</scope>
    <source>
        <strain evidence="2">cv. JPN11</strain>
        <tissue evidence="1">Leaf</tissue>
    </source>
</reference>
<proteinExistence type="predicted"/>
<organism evidence="1 2">
    <name type="scientific">Melia azedarach</name>
    <name type="common">Chinaberry tree</name>
    <dbReference type="NCBI Taxonomy" id="155640"/>
    <lineage>
        <taxon>Eukaryota</taxon>
        <taxon>Viridiplantae</taxon>
        <taxon>Streptophyta</taxon>
        <taxon>Embryophyta</taxon>
        <taxon>Tracheophyta</taxon>
        <taxon>Spermatophyta</taxon>
        <taxon>Magnoliopsida</taxon>
        <taxon>eudicotyledons</taxon>
        <taxon>Gunneridae</taxon>
        <taxon>Pentapetalae</taxon>
        <taxon>rosids</taxon>
        <taxon>malvids</taxon>
        <taxon>Sapindales</taxon>
        <taxon>Meliaceae</taxon>
        <taxon>Melia</taxon>
    </lineage>
</organism>
<evidence type="ECO:0000313" key="2">
    <source>
        <dbReference type="Proteomes" id="UP001164539"/>
    </source>
</evidence>
<comment type="caution">
    <text evidence="1">The sequence shown here is derived from an EMBL/GenBank/DDBJ whole genome shotgun (WGS) entry which is preliminary data.</text>
</comment>
<dbReference type="Proteomes" id="UP001164539">
    <property type="component" value="Chromosome 14"/>
</dbReference>
<name>A0ACC1WSL2_MELAZ</name>
<keyword evidence="2" id="KW-1185">Reference proteome</keyword>
<accession>A0ACC1WSL2</accession>